<reference evidence="2 3" key="1">
    <citation type="submission" date="2023-02" db="EMBL/GenBank/DDBJ databases">
        <title>Genome sequence of Sphingobacterium sp. KACC 22765.</title>
        <authorList>
            <person name="Kim S."/>
            <person name="Heo J."/>
            <person name="Kwon S.-W."/>
        </authorList>
    </citation>
    <scope>NUCLEOTIDE SEQUENCE [LARGE SCALE GENOMIC DNA]</scope>
    <source>
        <strain evidence="2 3">KACC 22765</strain>
    </source>
</reference>
<evidence type="ECO:0000256" key="1">
    <source>
        <dbReference type="SAM" id="SignalP"/>
    </source>
</evidence>
<proteinExistence type="predicted"/>
<feature type="chain" id="PRO_5045151101" evidence="1">
    <location>
        <begin position="24"/>
        <end position="117"/>
    </location>
</feature>
<feature type="signal peptide" evidence="1">
    <location>
        <begin position="1"/>
        <end position="23"/>
    </location>
</feature>
<dbReference type="Proteomes" id="UP001221558">
    <property type="component" value="Chromosome"/>
</dbReference>
<dbReference type="EMBL" id="CP117880">
    <property type="protein sequence ID" value="WDF67786.1"/>
    <property type="molecule type" value="Genomic_DNA"/>
</dbReference>
<keyword evidence="3" id="KW-1185">Reference proteome</keyword>
<dbReference type="RefSeq" id="WP_274266512.1">
    <property type="nucleotide sequence ID" value="NZ_CP117880.1"/>
</dbReference>
<name>A0ABY7WDR5_9SPHI</name>
<gene>
    <name evidence="2" type="ORF">PQ465_15970</name>
</gene>
<organism evidence="2 3">
    <name type="scientific">Sphingobacterium oryzagri</name>
    <dbReference type="NCBI Taxonomy" id="3025669"/>
    <lineage>
        <taxon>Bacteria</taxon>
        <taxon>Pseudomonadati</taxon>
        <taxon>Bacteroidota</taxon>
        <taxon>Sphingobacteriia</taxon>
        <taxon>Sphingobacteriales</taxon>
        <taxon>Sphingobacteriaceae</taxon>
        <taxon>Sphingobacterium</taxon>
    </lineage>
</organism>
<protein>
    <submittedName>
        <fullName evidence="2">Uncharacterized protein</fullName>
    </submittedName>
</protein>
<evidence type="ECO:0000313" key="3">
    <source>
        <dbReference type="Proteomes" id="UP001221558"/>
    </source>
</evidence>
<evidence type="ECO:0000313" key="2">
    <source>
        <dbReference type="EMBL" id="WDF67786.1"/>
    </source>
</evidence>
<sequence length="117" mass="13239">MKTAMTFRLLALLTISISLTKFATANIRNTVCCPENFQQDSIIARDTVQIKLQSARSTEFNGILIVDDKIESDHNKLHDKDFAKTVKKFIIREKATAEDVKRYGSKALNGIMFITTK</sequence>
<keyword evidence="1" id="KW-0732">Signal</keyword>
<accession>A0ABY7WDR5</accession>